<feature type="binding site" evidence="4">
    <location>
        <position position="91"/>
    </location>
    <ligand>
        <name>Mg(2+)</name>
        <dbReference type="ChEBI" id="CHEBI:18420"/>
        <label>1</label>
        <note>catalytic</note>
    </ligand>
</feature>
<keyword evidence="6" id="KW-1185">Reference proteome</keyword>
<evidence type="ECO:0000256" key="3">
    <source>
        <dbReference type="ARBA" id="ARBA00022842"/>
    </source>
</evidence>
<name>A3K3X4_SAGS3</name>
<keyword evidence="2 4" id="KW-0479">Metal-binding</keyword>
<dbReference type="PRINTS" id="PR00377">
    <property type="entry name" value="IMPHPHTASES"/>
</dbReference>
<gene>
    <name evidence="5" type="ORF">SSE37_11859</name>
</gene>
<comment type="cofactor">
    <cofactor evidence="4">
        <name>Mg(2+)</name>
        <dbReference type="ChEBI" id="CHEBI:18420"/>
    </cofactor>
</comment>
<organism evidence="5 6">
    <name type="scientific">Sagittula stellata (strain ATCC 700073 / DSM 11524 / E-37)</name>
    <dbReference type="NCBI Taxonomy" id="388399"/>
    <lineage>
        <taxon>Bacteria</taxon>
        <taxon>Pseudomonadati</taxon>
        <taxon>Pseudomonadota</taxon>
        <taxon>Alphaproteobacteria</taxon>
        <taxon>Rhodobacterales</taxon>
        <taxon>Roseobacteraceae</taxon>
        <taxon>Sagittula</taxon>
    </lineage>
</organism>
<dbReference type="EMBL" id="AAYA01000006">
    <property type="protein sequence ID" value="EBA08238.1"/>
    <property type="molecule type" value="Genomic_DNA"/>
</dbReference>
<dbReference type="PANTHER" id="PTHR20854:SF4">
    <property type="entry name" value="INOSITOL-1-MONOPHOSPHATASE-RELATED"/>
    <property type="match status" value="1"/>
</dbReference>
<evidence type="ECO:0000256" key="1">
    <source>
        <dbReference type="ARBA" id="ARBA00009759"/>
    </source>
</evidence>
<dbReference type="GO" id="GO:0007165">
    <property type="term" value="P:signal transduction"/>
    <property type="evidence" value="ECO:0007669"/>
    <property type="project" value="TreeGrafter"/>
</dbReference>
<dbReference type="Proteomes" id="UP000005713">
    <property type="component" value="Unassembled WGS sequence"/>
</dbReference>
<comment type="caution">
    <text evidence="5">The sequence shown here is derived from an EMBL/GenBank/DDBJ whole genome shotgun (WGS) entry which is preliminary data.</text>
</comment>
<dbReference type="PROSITE" id="PS00630">
    <property type="entry name" value="IMP_2"/>
    <property type="match status" value="1"/>
</dbReference>
<dbReference type="Pfam" id="PF00459">
    <property type="entry name" value="Inositol_P"/>
    <property type="match status" value="1"/>
</dbReference>
<feature type="binding site" evidence="4">
    <location>
        <position position="89"/>
    </location>
    <ligand>
        <name>Mg(2+)</name>
        <dbReference type="ChEBI" id="CHEBI:18420"/>
        <label>1</label>
        <note>catalytic</note>
    </ligand>
</feature>
<sequence>MPETEADADLRLLTQAARQAGDIATGFIGQDLDIRYKEDDAGPVTRADLAVDTALKDILRDARPGYGWLSEETPDGENRLTKDRVFIVDPIDGTRSYIEGSRAWAHVLAVVEHGIVQAAVVFLPMLDALYTARLGGGARLNGDTIAVSPRGALTGADVLATRPNLDPHHWPGGVPQVKRHHRPSLAYRQALVAEGRYDAMFTFRPSWEWDIAAGALILSEAGATVTDRRGQPLRFNGPKAQVDGLVAANPDLHGSLMARLADDAPGPPGSTATARNR</sequence>
<dbReference type="GO" id="GO:0006020">
    <property type="term" value="P:inositol metabolic process"/>
    <property type="evidence" value="ECO:0007669"/>
    <property type="project" value="TreeGrafter"/>
</dbReference>
<keyword evidence="3 4" id="KW-0460">Magnesium</keyword>
<reference evidence="5 6" key="1">
    <citation type="submission" date="2006-06" db="EMBL/GenBank/DDBJ databases">
        <authorList>
            <person name="Moran M.A."/>
            <person name="Ferriera S."/>
            <person name="Johnson J."/>
            <person name="Kravitz S."/>
            <person name="Beeson K."/>
            <person name="Sutton G."/>
            <person name="Rogers Y.-H."/>
            <person name="Friedman R."/>
            <person name="Frazier M."/>
            <person name="Venter J.C."/>
        </authorList>
    </citation>
    <scope>NUCLEOTIDE SEQUENCE [LARGE SCALE GENOMIC DNA]</scope>
    <source>
        <strain evidence="5 6">E-37</strain>
    </source>
</reference>
<feature type="binding site" evidence="4">
    <location>
        <position position="210"/>
    </location>
    <ligand>
        <name>Mg(2+)</name>
        <dbReference type="ChEBI" id="CHEBI:18420"/>
        <label>1</label>
        <note>catalytic</note>
    </ligand>
</feature>
<dbReference type="GO" id="GO:0008934">
    <property type="term" value="F:inositol monophosphate 1-phosphatase activity"/>
    <property type="evidence" value="ECO:0007669"/>
    <property type="project" value="TreeGrafter"/>
</dbReference>
<dbReference type="eggNOG" id="COG0483">
    <property type="taxonomic scope" value="Bacteria"/>
</dbReference>
<feature type="binding site" evidence="4">
    <location>
        <position position="71"/>
    </location>
    <ligand>
        <name>Mg(2+)</name>
        <dbReference type="ChEBI" id="CHEBI:18420"/>
        <label>1</label>
        <note>catalytic</note>
    </ligand>
</feature>
<evidence type="ECO:0000256" key="2">
    <source>
        <dbReference type="ARBA" id="ARBA00022723"/>
    </source>
</evidence>
<dbReference type="SUPFAM" id="SSF56655">
    <property type="entry name" value="Carbohydrate phosphatase"/>
    <property type="match status" value="1"/>
</dbReference>
<dbReference type="InterPro" id="IPR000760">
    <property type="entry name" value="Inositol_monophosphatase-like"/>
</dbReference>
<dbReference type="GO" id="GO:0046854">
    <property type="term" value="P:phosphatidylinositol phosphate biosynthetic process"/>
    <property type="evidence" value="ECO:0007669"/>
    <property type="project" value="InterPro"/>
</dbReference>
<proteinExistence type="inferred from homology"/>
<evidence type="ECO:0000313" key="6">
    <source>
        <dbReference type="Proteomes" id="UP000005713"/>
    </source>
</evidence>
<accession>A3K3X4</accession>
<protein>
    <submittedName>
        <fullName evidence="5">Inositol-1(Or 4)-monophosphatase</fullName>
    </submittedName>
</protein>
<dbReference type="PANTHER" id="PTHR20854">
    <property type="entry name" value="INOSITOL MONOPHOSPHATASE"/>
    <property type="match status" value="1"/>
</dbReference>
<dbReference type="InterPro" id="IPR020550">
    <property type="entry name" value="Inositol_monophosphatase_CS"/>
</dbReference>
<evidence type="ECO:0000256" key="4">
    <source>
        <dbReference type="PIRSR" id="PIRSR600760-2"/>
    </source>
</evidence>
<comment type="similarity">
    <text evidence="1">Belongs to the inositol monophosphatase superfamily.</text>
</comment>
<dbReference type="CDD" id="cd01638">
    <property type="entry name" value="CysQ"/>
    <property type="match status" value="1"/>
</dbReference>
<dbReference type="RefSeq" id="WP_005859162.1">
    <property type="nucleotide sequence ID" value="NZ_AAYA01000006.1"/>
</dbReference>
<evidence type="ECO:0000313" key="5">
    <source>
        <dbReference type="EMBL" id="EBA08238.1"/>
    </source>
</evidence>
<dbReference type="OrthoDB" id="9785695at2"/>
<dbReference type="AlphaFoldDB" id="A3K3X4"/>
<dbReference type="Gene3D" id="3.30.540.10">
    <property type="entry name" value="Fructose-1,6-Bisphosphatase, subunit A, domain 1"/>
    <property type="match status" value="1"/>
</dbReference>
<feature type="binding site" evidence="4">
    <location>
        <position position="92"/>
    </location>
    <ligand>
        <name>Mg(2+)</name>
        <dbReference type="ChEBI" id="CHEBI:18420"/>
        <label>1</label>
        <note>catalytic</note>
    </ligand>
</feature>
<dbReference type="GO" id="GO:0046872">
    <property type="term" value="F:metal ion binding"/>
    <property type="evidence" value="ECO:0007669"/>
    <property type="project" value="UniProtKB-KW"/>
</dbReference>
<dbReference type="Gene3D" id="3.40.190.80">
    <property type="match status" value="1"/>
</dbReference>